<keyword evidence="6" id="KW-1185">Reference proteome</keyword>
<feature type="region of interest" description="Disordered" evidence="3">
    <location>
        <begin position="1"/>
        <end position="69"/>
    </location>
</feature>
<dbReference type="OMA" id="WSTWGKS"/>
<sequence>MEDQDVETDVSSSTSTKAEIVSGKEPHQPAAQTGPKAGDITTKTGKNREENDDDVGVQQQDDSTKKEKLALKDNKLVALAGDEHVHDDGASKLHTDKQEVKIANEKEIELEKKTPLEEDKDLSKNEAWSWKGLSLWGTSMINEAASSVTTFTTQVGQYSDLGYKCKEAKKDLESKEPITDQKGIDPTLDCKALNSKDNEPDSVMSRGDDDTKDKCNSNQDADAEELEKKEDAGGSLTSSLWSSLTTVVNKTTSAVQRTTNVVVHSGLDVLETIGKKTYDVLTEGDHGLKQVIRKNRENKQMPDLSLALKEARKIAEMKMKEEESLLESKKYHYGYWFDEYQGLVQLEAFELLCRENEIKSREVYDGASRDDLPALKSKLSELNSIFKKIMDGSDDDDEEEEDEDDEDHSGRADAESVSFHDFHHLLVEYASRLPFNISLHRLVECHEETKKWLDENEKSPDMKSTDAKEILKKAMQCLAKITASSIYHYHKLAQIIMRSLADESSLSDSSAAASSSPSSSPNVATVNPFANVSALETASIIVCFSKVLRKELTITAAKFVSILGSHHILASEEAAGGASTSPAATADDYITSVYLEAGNSRNFVRKSLKLLLPALQIAVMH</sequence>
<name>T1EX87_HELRO</name>
<proteinExistence type="inferred from homology"/>
<feature type="region of interest" description="Disordered" evidence="3">
    <location>
        <begin position="390"/>
        <end position="413"/>
    </location>
</feature>
<dbReference type="EMBL" id="AMQM01002161">
    <property type="status" value="NOT_ANNOTATED_CDS"/>
    <property type="molecule type" value="Genomic_DNA"/>
</dbReference>
<dbReference type="CTD" id="20201187"/>
<evidence type="ECO:0000313" key="6">
    <source>
        <dbReference type="Proteomes" id="UP000015101"/>
    </source>
</evidence>
<dbReference type="GeneID" id="20201187"/>
<evidence type="ECO:0000313" key="5">
    <source>
        <dbReference type="EnsemblMetazoa" id="HelroP165747"/>
    </source>
</evidence>
<organism evidence="5 6">
    <name type="scientific">Helobdella robusta</name>
    <name type="common">Californian leech</name>
    <dbReference type="NCBI Taxonomy" id="6412"/>
    <lineage>
        <taxon>Eukaryota</taxon>
        <taxon>Metazoa</taxon>
        <taxon>Spiralia</taxon>
        <taxon>Lophotrochozoa</taxon>
        <taxon>Annelida</taxon>
        <taxon>Clitellata</taxon>
        <taxon>Hirudinea</taxon>
        <taxon>Rhynchobdellida</taxon>
        <taxon>Glossiphoniidae</taxon>
        <taxon>Helobdella</taxon>
    </lineage>
</organism>
<dbReference type="HOGENOM" id="CLU_440249_0_0_1"/>
<reference evidence="6" key="1">
    <citation type="submission" date="2012-12" db="EMBL/GenBank/DDBJ databases">
        <authorList>
            <person name="Hellsten U."/>
            <person name="Grimwood J."/>
            <person name="Chapman J.A."/>
            <person name="Shapiro H."/>
            <person name="Aerts A."/>
            <person name="Otillar R.P."/>
            <person name="Terry A.Y."/>
            <person name="Boore J.L."/>
            <person name="Simakov O."/>
            <person name="Marletaz F."/>
            <person name="Cho S.-J."/>
            <person name="Edsinger-Gonzales E."/>
            <person name="Havlak P."/>
            <person name="Kuo D.-H."/>
            <person name="Larsson T."/>
            <person name="Lv J."/>
            <person name="Arendt D."/>
            <person name="Savage R."/>
            <person name="Osoegawa K."/>
            <person name="de Jong P."/>
            <person name="Lindberg D.R."/>
            <person name="Seaver E.C."/>
            <person name="Weisblat D.A."/>
            <person name="Putnam N.H."/>
            <person name="Grigoriev I.V."/>
            <person name="Rokhsar D.S."/>
        </authorList>
    </citation>
    <scope>NUCLEOTIDE SEQUENCE</scope>
</reference>
<dbReference type="eggNOG" id="ENOG502QS74">
    <property type="taxonomic scope" value="Eukaryota"/>
</dbReference>
<dbReference type="InParanoid" id="T1EX87"/>
<reference evidence="5" key="3">
    <citation type="submission" date="2015-06" db="UniProtKB">
        <authorList>
            <consortium name="EnsemblMetazoa"/>
        </authorList>
    </citation>
    <scope>IDENTIFICATION</scope>
</reference>
<protein>
    <submittedName>
        <fullName evidence="4 5">Uncharacterized protein</fullName>
    </submittedName>
</protein>
<evidence type="ECO:0000313" key="4">
    <source>
        <dbReference type="EMBL" id="ESN91688.1"/>
    </source>
</evidence>
<dbReference type="FunCoup" id="T1EX87">
    <property type="interactions" value="376"/>
</dbReference>
<gene>
    <name evidence="5" type="primary">20201187</name>
    <name evidence="4" type="ORF">HELRODRAFT_165747</name>
</gene>
<dbReference type="AlphaFoldDB" id="T1EX87"/>
<dbReference type="PANTHER" id="PTHR12842:SF6">
    <property type="entry name" value="FI01459P"/>
    <property type="match status" value="1"/>
</dbReference>
<keyword evidence="2" id="KW-0597">Phosphoprotein</keyword>
<comment type="similarity">
    <text evidence="1">Belongs to the FAM114 family.</text>
</comment>
<feature type="compositionally biased region" description="Acidic residues" evidence="3">
    <location>
        <begin position="392"/>
        <end position="407"/>
    </location>
</feature>
<dbReference type="PANTHER" id="PTHR12842">
    <property type="entry name" value="FI01459P"/>
    <property type="match status" value="1"/>
</dbReference>
<dbReference type="Proteomes" id="UP000015101">
    <property type="component" value="Unassembled WGS sequence"/>
</dbReference>
<evidence type="ECO:0000256" key="1">
    <source>
        <dbReference type="ARBA" id="ARBA00006903"/>
    </source>
</evidence>
<evidence type="ECO:0000256" key="2">
    <source>
        <dbReference type="ARBA" id="ARBA00022553"/>
    </source>
</evidence>
<dbReference type="RefSeq" id="XP_009030509.1">
    <property type="nucleotide sequence ID" value="XM_009032261.1"/>
</dbReference>
<dbReference type="InterPro" id="IPR007998">
    <property type="entry name" value="DUF719"/>
</dbReference>
<feature type="compositionally biased region" description="Basic and acidic residues" evidence="3">
    <location>
        <begin position="174"/>
        <end position="183"/>
    </location>
</feature>
<reference evidence="4 6" key="2">
    <citation type="journal article" date="2013" name="Nature">
        <title>Insights into bilaterian evolution from three spiralian genomes.</title>
        <authorList>
            <person name="Simakov O."/>
            <person name="Marletaz F."/>
            <person name="Cho S.J."/>
            <person name="Edsinger-Gonzales E."/>
            <person name="Havlak P."/>
            <person name="Hellsten U."/>
            <person name="Kuo D.H."/>
            <person name="Larsson T."/>
            <person name="Lv J."/>
            <person name="Arendt D."/>
            <person name="Savage R."/>
            <person name="Osoegawa K."/>
            <person name="de Jong P."/>
            <person name="Grimwood J."/>
            <person name="Chapman J.A."/>
            <person name="Shapiro H."/>
            <person name="Aerts A."/>
            <person name="Otillar R.P."/>
            <person name="Terry A.Y."/>
            <person name="Boore J.L."/>
            <person name="Grigoriev I.V."/>
            <person name="Lindberg D.R."/>
            <person name="Seaver E.C."/>
            <person name="Weisblat D.A."/>
            <person name="Putnam N.H."/>
            <person name="Rokhsar D.S."/>
        </authorList>
    </citation>
    <scope>NUCLEOTIDE SEQUENCE</scope>
</reference>
<feature type="compositionally biased region" description="Basic and acidic residues" evidence="3">
    <location>
        <begin position="206"/>
        <end position="215"/>
    </location>
</feature>
<evidence type="ECO:0000256" key="3">
    <source>
        <dbReference type="SAM" id="MobiDB-lite"/>
    </source>
</evidence>
<dbReference type="EMBL" id="KB097700">
    <property type="protein sequence ID" value="ESN91688.1"/>
    <property type="molecule type" value="Genomic_DNA"/>
</dbReference>
<accession>T1EX87</accession>
<dbReference type="KEGG" id="hro:HELRODRAFT_165747"/>
<feature type="region of interest" description="Disordered" evidence="3">
    <location>
        <begin position="174"/>
        <end position="236"/>
    </location>
</feature>
<dbReference type="Pfam" id="PF05334">
    <property type="entry name" value="DUF719"/>
    <property type="match status" value="1"/>
</dbReference>
<dbReference type="OrthoDB" id="5597648at2759"/>
<dbReference type="EnsemblMetazoa" id="HelroT165747">
    <property type="protein sequence ID" value="HelroP165747"/>
    <property type="gene ID" value="HelroG165747"/>
</dbReference>